<dbReference type="Pfam" id="PF14765">
    <property type="entry name" value="PS-DH"/>
    <property type="match status" value="1"/>
</dbReference>
<evidence type="ECO:0000256" key="4">
    <source>
        <dbReference type="ARBA" id="ARBA00022490"/>
    </source>
</evidence>
<dbReference type="PROSITE" id="PS52004">
    <property type="entry name" value="KS3_2"/>
    <property type="match status" value="2"/>
</dbReference>
<dbReference type="SMART" id="SM00826">
    <property type="entry name" value="PKS_DH"/>
    <property type="match status" value="2"/>
</dbReference>
<organism evidence="13 14">
    <name type="scientific">Streptomyces sp. 900129855</name>
    <dbReference type="NCBI Taxonomy" id="3155129"/>
    <lineage>
        <taxon>Bacteria</taxon>
        <taxon>Bacillati</taxon>
        <taxon>Actinomycetota</taxon>
        <taxon>Actinomycetes</taxon>
        <taxon>Kitasatosporales</taxon>
        <taxon>Streptomycetaceae</taxon>
        <taxon>Streptomyces</taxon>
    </lineage>
</organism>
<dbReference type="InterPro" id="IPR016039">
    <property type="entry name" value="Thiolase-like"/>
</dbReference>
<keyword evidence="3" id="KW-0596">Phosphopantetheine</keyword>
<dbReference type="InterPro" id="IPR049552">
    <property type="entry name" value="PKS_DH_N"/>
</dbReference>
<dbReference type="CDD" id="cd08953">
    <property type="entry name" value="KR_2_SDR_x"/>
    <property type="match status" value="1"/>
</dbReference>
<evidence type="ECO:0000256" key="2">
    <source>
        <dbReference type="ARBA" id="ARBA00004792"/>
    </source>
</evidence>
<dbReference type="Gene3D" id="1.10.1200.10">
    <property type="entry name" value="ACP-like"/>
    <property type="match status" value="4"/>
</dbReference>
<dbReference type="InterPro" id="IPR009081">
    <property type="entry name" value="PP-bd_ACP"/>
</dbReference>
<dbReference type="Pfam" id="PF22336">
    <property type="entry name" value="RhiE-like_linker"/>
    <property type="match status" value="2"/>
</dbReference>
<dbReference type="InterPro" id="IPR049900">
    <property type="entry name" value="PKS_mFAS_DH"/>
</dbReference>
<dbReference type="InterPro" id="IPR036736">
    <property type="entry name" value="ACP-like_sf"/>
</dbReference>
<gene>
    <name evidence="13" type="ORF">AB0E89_37025</name>
</gene>
<evidence type="ECO:0000259" key="12">
    <source>
        <dbReference type="PROSITE" id="PS52019"/>
    </source>
</evidence>
<feature type="region of interest" description="Disordered" evidence="9">
    <location>
        <begin position="1858"/>
        <end position="1882"/>
    </location>
</feature>
<dbReference type="InterPro" id="IPR014030">
    <property type="entry name" value="Ketoacyl_synth_N"/>
</dbReference>
<dbReference type="SUPFAM" id="SSF53901">
    <property type="entry name" value="Thiolase-like"/>
    <property type="match status" value="2"/>
</dbReference>
<dbReference type="InterPro" id="IPR049551">
    <property type="entry name" value="PKS_DH_C"/>
</dbReference>
<keyword evidence="6" id="KW-0808">Transferase</keyword>
<dbReference type="SMART" id="SM01294">
    <property type="entry name" value="PKS_PP_betabranch"/>
    <property type="match status" value="1"/>
</dbReference>
<dbReference type="PANTHER" id="PTHR43775">
    <property type="entry name" value="FATTY ACID SYNTHASE"/>
    <property type="match status" value="1"/>
</dbReference>
<feature type="domain" description="Ketosynthase family 3 (KS3)" evidence="11">
    <location>
        <begin position="2025"/>
        <end position="2451"/>
    </location>
</feature>
<dbReference type="PROSITE" id="PS52019">
    <property type="entry name" value="PKS_MFAS_DH"/>
    <property type="match status" value="2"/>
</dbReference>
<dbReference type="EMBL" id="JBEZVE010000025">
    <property type="protein sequence ID" value="MEU3786082.1"/>
    <property type="molecule type" value="Genomic_DNA"/>
</dbReference>
<dbReference type="InterPro" id="IPR014031">
    <property type="entry name" value="Ketoacyl_synth_C"/>
</dbReference>
<dbReference type="Gene3D" id="1.10.1240.100">
    <property type="match status" value="2"/>
</dbReference>
<comment type="subcellular location">
    <subcellularLocation>
        <location evidence="1">Cytoplasm</location>
    </subcellularLocation>
</comment>
<name>A0ABV2ZU39_9ACTN</name>
<dbReference type="SMART" id="SM00822">
    <property type="entry name" value="PKS_KR"/>
    <property type="match status" value="1"/>
</dbReference>
<feature type="region of interest" description="N-terminal hotdog fold" evidence="8">
    <location>
        <begin position="471"/>
        <end position="593"/>
    </location>
</feature>
<dbReference type="Pfam" id="PF00109">
    <property type="entry name" value="ketoacyl-synt"/>
    <property type="match status" value="2"/>
</dbReference>
<dbReference type="SUPFAM" id="SSF51735">
    <property type="entry name" value="NAD(P)-binding Rossmann-fold domains"/>
    <property type="match status" value="2"/>
</dbReference>
<dbReference type="Pfam" id="PF08659">
    <property type="entry name" value="KR"/>
    <property type="match status" value="1"/>
</dbReference>
<dbReference type="InterPro" id="IPR054514">
    <property type="entry name" value="RhiE-like_linker"/>
</dbReference>
<evidence type="ECO:0000256" key="7">
    <source>
        <dbReference type="ARBA" id="ARBA00022737"/>
    </source>
</evidence>
<proteinExistence type="predicted"/>
<keyword evidence="7" id="KW-0677">Repeat</keyword>
<evidence type="ECO:0000259" key="11">
    <source>
        <dbReference type="PROSITE" id="PS52004"/>
    </source>
</evidence>
<evidence type="ECO:0000256" key="5">
    <source>
        <dbReference type="ARBA" id="ARBA00022553"/>
    </source>
</evidence>
<evidence type="ECO:0000256" key="6">
    <source>
        <dbReference type="ARBA" id="ARBA00022679"/>
    </source>
</evidence>
<dbReference type="Gene3D" id="3.40.50.720">
    <property type="entry name" value="NAD(P)-binding Rossmann-like Domain"/>
    <property type="match status" value="1"/>
</dbReference>
<protein>
    <submittedName>
        <fullName evidence="13">SDR family NAD(P)-dependent oxidoreductase</fullName>
    </submittedName>
</protein>
<dbReference type="InterPro" id="IPR020806">
    <property type="entry name" value="PKS_PP-bd"/>
</dbReference>
<feature type="domain" description="PKS/mFAS DH" evidence="12">
    <location>
        <begin position="471"/>
        <end position="763"/>
    </location>
</feature>
<feature type="region of interest" description="C-terminal hotdog fold" evidence="8">
    <location>
        <begin position="607"/>
        <end position="763"/>
    </location>
</feature>
<feature type="domain" description="Carrier" evidence="10">
    <location>
        <begin position="2650"/>
        <end position="2727"/>
    </location>
</feature>
<dbReference type="InterPro" id="IPR050091">
    <property type="entry name" value="PKS_NRPS_Biosynth_Enz"/>
</dbReference>
<reference evidence="13 14" key="1">
    <citation type="submission" date="2024-06" db="EMBL/GenBank/DDBJ databases">
        <title>The Natural Products Discovery Center: Release of the First 8490 Sequenced Strains for Exploring Actinobacteria Biosynthetic Diversity.</title>
        <authorList>
            <person name="Kalkreuter E."/>
            <person name="Kautsar S.A."/>
            <person name="Yang D."/>
            <person name="Bader C.D."/>
            <person name="Teijaro C.N."/>
            <person name="Fluegel L."/>
            <person name="Davis C.M."/>
            <person name="Simpson J.R."/>
            <person name="Lauterbach L."/>
            <person name="Steele A.D."/>
            <person name="Gui C."/>
            <person name="Meng S."/>
            <person name="Li G."/>
            <person name="Viehrig K."/>
            <person name="Ye F."/>
            <person name="Su P."/>
            <person name="Kiefer A.F."/>
            <person name="Nichols A."/>
            <person name="Cepeda A.J."/>
            <person name="Yan W."/>
            <person name="Fan B."/>
            <person name="Jiang Y."/>
            <person name="Adhikari A."/>
            <person name="Zheng C.-J."/>
            <person name="Schuster L."/>
            <person name="Cowan T.M."/>
            <person name="Smanski M.J."/>
            <person name="Chevrette M.G."/>
            <person name="De Carvalho L.P.S."/>
            <person name="Shen B."/>
        </authorList>
    </citation>
    <scope>NUCLEOTIDE SEQUENCE [LARGE SCALE GENOMIC DNA]</scope>
    <source>
        <strain evidence="13 14">NPDC033843</strain>
    </source>
</reference>
<evidence type="ECO:0000313" key="13">
    <source>
        <dbReference type="EMBL" id="MEU3786082.1"/>
    </source>
</evidence>
<dbReference type="InterPro" id="IPR042104">
    <property type="entry name" value="PKS_dehydratase_sf"/>
</dbReference>
<dbReference type="InterPro" id="IPR013968">
    <property type="entry name" value="PKS_KR"/>
</dbReference>
<dbReference type="PANTHER" id="PTHR43775:SF37">
    <property type="entry name" value="SI:DKEY-61P9.11"/>
    <property type="match status" value="1"/>
</dbReference>
<feature type="domain" description="Carrier" evidence="10">
    <location>
        <begin position="384"/>
        <end position="461"/>
    </location>
</feature>
<feature type="region of interest" description="Disordered" evidence="9">
    <location>
        <begin position="1983"/>
        <end position="2023"/>
    </location>
</feature>
<comment type="caution">
    <text evidence="13">The sequence shown here is derived from an EMBL/GenBank/DDBJ whole genome shotgun (WGS) entry which is preliminary data.</text>
</comment>
<dbReference type="InterPro" id="IPR020841">
    <property type="entry name" value="PKS_Beta-ketoAc_synthase_dom"/>
</dbReference>
<dbReference type="SMART" id="SM00823">
    <property type="entry name" value="PKS_PP"/>
    <property type="match status" value="4"/>
</dbReference>
<dbReference type="SMART" id="SM00825">
    <property type="entry name" value="PKS_KS"/>
    <property type="match status" value="2"/>
</dbReference>
<feature type="domain" description="PKS/mFAS DH" evidence="12">
    <location>
        <begin position="1"/>
        <end position="288"/>
    </location>
</feature>
<dbReference type="CDD" id="cd00833">
    <property type="entry name" value="PKS"/>
    <property type="match status" value="2"/>
</dbReference>
<dbReference type="PROSITE" id="PS00012">
    <property type="entry name" value="PHOSPHOPANTETHEINE"/>
    <property type="match status" value="2"/>
</dbReference>
<dbReference type="InterPro" id="IPR036291">
    <property type="entry name" value="NAD(P)-bd_dom_sf"/>
</dbReference>
<dbReference type="Pfam" id="PF02801">
    <property type="entry name" value="Ketoacyl-synt_C"/>
    <property type="match status" value="2"/>
</dbReference>
<evidence type="ECO:0000259" key="10">
    <source>
        <dbReference type="PROSITE" id="PS50075"/>
    </source>
</evidence>
<feature type="active site" description="Proton donor; for dehydratase activity" evidence="8">
    <location>
        <position position="673"/>
    </location>
</feature>
<dbReference type="InterPro" id="IPR006162">
    <property type="entry name" value="Ppantetheine_attach_site"/>
</dbReference>
<keyword evidence="5" id="KW-0597">Phosphoprotein</keyword>
<feature type="domain" description="Carrier" evidence="10">
    <location>
        <begin position="307"/>
        <end position="381"/>
    </location>
</feature>
<evidence type="ECO:0000313" key="14">
    <source>
        <dbReference type="Proteomes" id="UP001550739"/>
    </source>
</evidence>
<accession>A0ABV2ZU39</accession>
<dbReference type="Pfam" id="PF21089">
    <property type="entry name" value="PKS_DH_N"/>
    <property type="match status" value="2"/>
</dbReference>
<comment type="caution">
    <text evidence="8">Lacks conserved residue(s) required for the propagation of feature annotation.</text>
</comment>
<dbReference type="PROSITE" id="PS50075">
    <property type="entry name" value="CARRIER"/>
    <property type="match status" value="4"/>
</dbReference>
<keyword evidence="14" id="KW-1185">Reference proteome</keyword>
<comment type="pathway">
    <text evidence="2">Antibiotic biosynthesis.</text>
</comment>
<dbReference type="RefSeq" id="WP_361707963.1">
    <property type="nucleotide sequence ID" value="NZ_JBEZVE010000025.1"/>
</dbReference>
<feature type="compositionally biased region" description="Low complexity" evidence="9">
    <location>
        <begin position="1990"/>
        <end position="2023"/>
    </location>
</feature>
<dbReference type="Gene3D" id="3.40.47.10">
    <property type="match status" value="2"/>
</dbReference>
<evidence type="ECO:0000256" key="9">
    <source>
        <dbReference type="SAM" id="MobiDB-lite"/>
    </source>
</evidence>
<dbReference type="Pfam" id="PF00550">
    <property type="entry name" value="PP-binding"/>
    <property type="match status" value="4"/>
</dbReference>
<dbReference type="Gene3D" id="3.10.129.110">
    <property type="entry name" value="Polyketide synthase dehydratase"/>
    <property type="match status" value="2"/>
</dbReference>
<feature type="region of interest" description="Disordered" evidence="9">
    <location>
        <begin position="1314"/>
        <end position="1338"/>
    </location>
</feature>
<evidence type="ECO:0000256" key="3">
    <source>
        <dbReference type="ARBA" id="ARBA00022450"/>
    </source>
</evidence>
<keyword evidence="4" id="KW-0963">Cytoplasm</keyword>
<feature type="region of interest" description="N-terminal hotdog fold" evidence="8">
    <location>
        <begin position="1"/>
        <end position="116"/>
    </location>
</feature>
<dbReference type="SUPFAM" id="SSF47336">
    <property type="entry name" value="ACP-like"/>
    <property type="match status" value="4"/>
</dbReference>
<feature type="active site" description="Proton acceptor; for dehydratase activity" evidence="8">
    <location>
        <position position="500"/>
    </location>
</feature>
<feature type="domain" description="Carrier" evidence="10">
    <location>
        <begin position="1895"/>
        <end position="1968"/>
    </location>
</feature>
<feature type="region of interest" description="C-terminal hotdog fold" evidence="8">
    <location>
        <begin position="129"/>
        <end position="288"/>
    </location>
</feature>
<sequence length="2763" mass="292639">MTDSPRFTETFTVTADNPLLRGHVVDGRRLLPAVGCVDLVLQVLARHGQALPDVVLRNLTVLAPLTVAPGEQVLVTVEGRGASGGGTRVEVRGRHAEDSTETTHAVVTAHPTTAQDFPDRLPLPLAASDRSAPLADIFAWCREHGLVHSDLMKAAGTLHRYGGDWIAALELAPEHRDSADAFVFHPALFEAALLSGGVASGLPHDDGTPDGRTPFLPSRFELYLPLVIESFRATASPGSHCYVRIPAASVSRDDELVRLAMEFYDPAGVKFAEVGQYVGKRVRTPTAAFPEATPPTPPTAPTLLPDAGVLGVVRQLVAERLDVTPERVDVHAGYYDMGLASADLLSVVTRLGDRLSLDLSPTVMFEHRTVAELAAWLEPRVAGDISEGPLSAVRATVAELLCVPPEEVAPDGALEDLGLDWTGLAQLADRLGERHGRALAPTVFLEHRTVRAVAAHLAAAPVAPGGPAQPHPMLERADADGPGTLYTARFDGTEPYLRDHVVRGGRVLPGVVHLEMARAAVADALGQERAAGLRLDDVVWLRPAVSGPAGLELRVTVSRLTEDSAEYEIHAVAPDDEPVLCGQGRASRPEPAGAGRPGLAEARAVCTGATFTADDVYALYSGAGLDYGPSQRALVRLHTGTDDTGRPQALAELRLPVAAEPLDGCLLHPSILDGALQATVGLRMAAGPVGDGPAQPALPFALRHLETVAATPARAYAWIRPQPHRSPRTASAPLDITVFDDQGRVCVELTGLSTRTLRPQHTAPHVEAPLVPAAPSRRTPADIAIVGLSGRYPEAEDLDAFWANLRAGRDCVREIPSERWDPRRYADPAAAGAGTPARWGGFLDGIDRFDPLFFQISLLEADYLDPQERLFLQSAHHALEDAGYTGEALSRAAAGPGGGAPGKVGVFVGVMYQEYQLFGAQAQERGHRVALSGSAATIANRVSYFYGFTGPSMALDTMCSGSLTAIHLACEAIRSGQCGAALAGGVNLSSHPNKYLLLGMRNFLSSDGRCRSFGEGGDGYVPGEGVGAVLLKPLEQAVADGDHIHGVIKGTAVNHGGRTPGYSVPSPVAQGEVIADALVAAGVDARTLGYLEAHGTGTALGDPIEIAGLTKGLQRAGGLPERCAIGSVKSNIGHGESASGIAGLTKVLLQMRHGELVPSLHSASLNPHIDFDRTPLRVQQRLEPWPRPVLELDGERRTHPRTAGVSSFGAGGSNAHLVVTEYVPEPDLEPELDRRPAPGPDASGRPSLLVLSARSEEQLAEQARRLAVRLGELSDDDLPDVAWTLQTGRMPLEERFALAAGSVRQARERLSEFAAGPSRPGPWIRGTVRTGPEAPTPEQTRTELGEALAAWSAHGTHDRLLRLWTEGAAIDWAALRPPARPARRVSLPGYPFARERCWLDLDDAAPPVPASASEPSGPTPPAANGEELMLLRPVWTEREGAPAVPGEEFSARHVVVLGRLGERDGDALRAALPAGTVCRFLPLDEGALDRRYTDVAREAFTLTREILSGGARRPVLLQVVLTGDPGTDAERDRLACFGGLAGLLRTARLEDPRLHAQYVECLDGAAPATVAARLVAENGAEPEVRYRAGRRHVVRMDELTGPRPVTRQWKEGGVYLITGGTGGLGLIVARDIAATTNRATVILTGRSPLTGAQRAALDALREHGLTVDHRRADVSDRDSVAGLLAHVADRHGPLTGVVHSAGVLNDGLLIRKTPEQFERVLAPKVAGVVHLDELTRDQPLETFLCFSSTSGAFGNVGQADYAAANAFLDAYAAHRNRLVDAGLRSGRTVSIGWPLWDEGGMGADPTLRARLRDLGFAPLDTARGLEALRCAQAADDNGLGEGRLLVLLGRREALPPGLLGPAAPDTVTRPAVTGTPDREESAVTSEPVADGVLEERAAAHLRRVIAGALKLGPERLGADTPLERYGMDSVIAVTLTSRLEEEFGPLPRTLLFEAQTVRELARYVMAEHPDALRALLGEPAAPQPTLATSPAAQAPDAVAAAAQQSAAQQPAAQQPPAVSAPQRPATDIAVIGVSGLYPQADDLDAFWDNLRSGKDCVTRIPEDRWERLYGTSPDEAGPTRGTWGAFLDGIDRFDPLLFGISPREAAAMDPQQRLFLQTVWHLLEQSGVTQDALEHRYGRRVGVYVGAAYQMYRADDSDPVLAALTATTSYNLIANRVSYFFGLEGPSLAVDNMCTSSATAIHLACADLQRGEAELAVAGGVNLTVDPAKYVALSEMQLLGSHPGSRSFRDGDGYLPAEAVGAVLLKPLDAALRDGDTVHAVIKASATAHGGRANGFMTPSLRTQVSVMRRALERAGAAPESIGYVEAAANGTTITDEVELRALGEVFRDIDEPVAVGTVKSALGHPEAASGIAQLTKVILQLRHGQLPPLVEAGDPNPRLDPGDGPLRLCTGLAAWEPRATTDADGRPLPRRALVNSVAAGGSHVALVVEAPPPAVAAEPPTEDTGPQVVVVSAGDAERLHTAVQRLHDFLTDGNAPGLADLAYTTQLGREELPERLAVVAASHEELRAALADCLGGEPEADQGTPPPVVLRGNAEDDAGPLDAMLSGTRGAQFLSGLVEDGDLERLAGLWVRGTHVPWRELHPGPRRIVPLPPTAFAPDSHWLVRDRARPAGEPSRAPAATVTSGPHDGTRTDAEHELAHTWAALLQIDVERLNARSDFFSLGGNSLLATRLTNLIRQDFGVDLPVQAVFDHPKLVDMAGELRRIAPAVADAAALDTDRILRSLGLVETLSDADLDALTSEN</sequence>
<dbReference type="InterPro" id="IPR020807">
    <property type="entry name" value="PKS_DH"/>
</dbReference>
<dbReference type="Proteomes" id="UP001550739">
    <property type="component" value="Unassembled WGS sequence"/>
</dbReference>
<evidence type="ECO:0000256" key="8">
    <source>
        <dbReference type="PROSITE-ProRule" id="PRU01363"/>
    </source>
</evidence>
<evidence type="ECO:0000256" key="1">
    <source>
        <dbReference type="ARBA" id="ARBA00004496"/>
    </source>
</evidence>
<feature type="domain" description="Ketosynthase family 3 (KS3)" evidence="11">
    <location>
        <begin position="780"/>
        <end position="1221"/>
    </location>
</feature>
<feature type="region of interest" description="Disordered" evidence="9">
    <location>
        <begin position="2630"/>
        <end position="2653"/>
    </location>
</feature>
<dbReference type="InterPro" id="IPR057326">
    <property type="entry name" value="KR_dom"/>
</dbReference>
<dbReference type="SUPFAM" id="SSF54637">
    <property type="entry name" value="Thioesterase/thiol ester dehydrase-isomerase"/>
    <property type="match status" value="1"/>
</dbReference>
<dbReference type="InterPro" id="IPR029069">
    <property type="entry name" value="HotDog_dom_sf"/>
</dbReference>